<organism evidence="2 3">
    <name type="scientific">Yarrowia lipolytica</name>
    <name type="common">Candida lipolytica</name>
    <dbReference type="NCBI Taxonomy" id="4952"/>
    <lineage>
        <taxon>Eukaryota</taxon>
        <taxon>Fungi</taxon>
        <taxon>Dikarya</taxon>
        <taxon>Ascomycota</taxon>
        <taxon>Saccharomycotina</taxon>
        <taxon>Dipodascomycetes</taxon>
        <taxon>Dipodascales</taxon>
        <taxon>Dipodascales incertae sedis</taxon>
        <taxon>Yarrowia</taxon>
    </lineage>
</organism>
<dbReference type="Proteomes" id="UP000182444">
    <property type="component" value="Chromosome 1D"/>
</dbReference>
<protein>
    <recommendedName>
        <fullName evidence="4">Transmembrane protein</fullName>
    </recommendedName>
</protein>
<dbReference type="RefSeq" id="XP_068138869.1">
    <property type="nucleotide sequence ID" value="XM_068282768.1"/>
</dbReference>
<evidence type="ECO:0000313" key="2">
    <source>
        <dbReference type="EMBL" id="AOW04271.1"/>
    </source>
</evidence>
<gene>
    <name evidence="2" type="ORF">YALI1_D23524g</name>
</gene>
<proteinExistence type="predicted"/>
<evidence type="ECO:0008006" key="4">
    <source>
        <dbReference type="Google" id="ProtNLM"/>
    </source>
</evidence>
<dbReference type="EMBL" id="CP017556">
    <property type="protein sequence ID" value="AOW04271.1"/>
    <property type="molecule type" value="Genomic_DNA"/>
</dbReference>
<keyword evidence="1" id="KW-0812">Transmembrane</keyword>
<keyword evidence="1" id="KW-1133">Transmembrane helix</keyword>
<sequence>MSIERNIAKFVFFSRFGVSYRHFIVAVCHLSPTVATTRPISSEPIARESPKLADLGGFSSFVCVFLLWVYFIFASDGDMTELAMGKNDGEKIRENQRIRESEKIREMKRR</sequence>
<dbReference type="VEuPathDB" id="FungiDB:YALI1_D23524g"/>
<dbReference type="AlphaFoldDB" id="A0A1D8NF63"/>
<name>A0A1D8NF63_YARLL</name>
<keyword evidence="1" id="KW-0472">Membrane</keyword>
<reference evidence="2 3" key="1">
    <citation type="journal article" date="2016" name="PLoS ONE">
        <title>Sequence Assembly of Yarrowia lipolytica Strain W29/CLIB89 Shows Transposable Element Diversity.</title>
        <authorList>
            <person name="Magnan C."/>
            <person name="Yu J."/>
            <person name="Chang I."/>
            <person name="Jahn E."/>
            <person name="Kanomata Y."/>
            <person name="Wu J."/>
            <person name="Zeller M."/>
            <person name="Oakes M."/>
            <person name="Baldi P."/>
            <person name="Sandmeyer S."/>
        </authorList>
    </citation>
    <scope>NUCLEOTIDE SEQUENCE [LARGE SCALE GENOMIC DNA]</scope>
    <source>
        <strain evidence="3">CLIB89(W29)</strain>
    </source>
</reference>
<dbReference type="GeneID" id="94583381"/>
<accession>A0A1D8NF63</accession>
<evidence type="ECO:0000256" key="1">
    <source>
        <dbReference type="SAM" id="Phobius"/>
    </source>
</evidence>
<feature type="transmembrane region" description="Helical" evidence="1">
    <location>
        <begin position="52"/>
        <end position="73"/>
    </location>
</feature>
<evidence type="ECO:0000313" key="3">
    <source>
        <dbReference type="Proteomes" id="UP000182444"/>
    </source>
</evidence>